<organism evidence="6 7">
    <name type="scientific">Phragmitibacter flavus</name>
    <dbReference type="NCBI Taxonomy" id="2576071"/>
    <lineage>
        <taxon>Bacteria</taxon>
        <taxon>Pseudomonadati</taxon>
        <taxon>Verrucomicrobiota</taxon>
        <taxon>Verrucomicrobiia</taxon>
        <taxon>Verrucomicrobiales</taxon>
        <taxon>Verrucomicrobiaceae</taxon>
        <taxon>Phragmitibacter</taxon>
    </lineage>
</organism>
<keyword evidence="1 3" id="KW-0479">Metal-binding</keyword>
<dbReference type="EMBL" id="VAUV01000014">
    <property type="protein sequence ID" value="TLD69362.1"/>
    <property type="molecule type" value="Genomic_DNA"/>
</dbReference>
<dbReference type="PIRSF" id="PIRSF036894">
    <property type="entry name" value="PMI_Firm_short"/>
    <property type="match status" value="1"/>
</dbReference>
<dbReference type="GO" id="GO:0004476">
    <property type="term" value="F:mannose-6-phosphate isomerase activity"/>
    <property type="evidence" value="ECO:0007669"/>
    <property type="project" value="InterPro"/>
</dbReference>
<gene>
    <name evidence="6" type="ORF">FEM03_18515</name>
</gene>
<dbReference type="PANTHER" id="PTHR42742:SF3">
    <property type="entry name" value="FRUCTOKINASE"/>
    <property type="match status" value="1"/>
</dbReference>
<dbReference type="SUPFAM" id="SSF51182">
    <property type="entry name" value="RmlC-like cupins"/>
    <property type="match status" value="1"/>
</dbReference>
<keyword evidence="7" id="KW-1185">Reference proteome</keyword>
<protein>
    <submittedName>
        <fullName evidence="6">Mannose-6-phosphate isomerase</fullName>
    </submittedName>
</protein>
<dbReference type="CDD" id="cd07010">
    <property type="entry name" value="cupin_PMI_type_I_N_bac"/>
    <property type="match status" value="1"/>
</dbReference>
<dbReference type="PANTHER" id="PTHR42742">
    <property type="entry name" value="TRANSCRIPTIONAL REPRESSOR MPRA"/>
    <property type="match status" value="1"/>
</dbReference>
<dbReference type="Gene3D" id="2.60.120.10">
    <property type="entry name" value="Jelly Rolls"/>
    <property type="match status" value="1"/>
</dbReference>
<dbReference type="InterPro" id="IPR014628">
    <property type="entry name" value="Man6P_isomerase_Firm_short"/>
</dbReference>
<feature type="domain" description="Phosphomannose isomerase type I catalytic" evidence="5">
    <location>
        <begin position="9"/>
        <end position="119"/>
    </location>
</feature>
<evidence type="ECO:0000256" key="2">
    <source>
        <dbReference type="ARBA" id="ARBA00022833"/>
    </source>
</evidence>
<dbReference type="InterPro" id="IPR051804">
    <property type="entry name" value="Carb_Metab_Reg_Kinase/Isom"/>
</dbReference>
<feature type="binding site" evidence="3">
    <location>
        <position position="108"/>
    </location>
    <ligand>
        <name>Zn(2+)</name>
        <dbReference type="ChEBI" id="CHEBI:29105"/>
    </ligand>
</feature>
<dbReference type="Pfam" id="PF20511">
    <property type="entry name" value="PMI_typeI_cat"/>
    <property type="match status" value="1"/>
</dbReference>
<dbReference type="RefSeq" id="WP_138087779.1">
    <property type="nucleotide sequence ID" value="NZ_VAUV01000014.1"/>
</dbReference>
<keyword evidence="2 3" id="KW-0862">Zinc</keyword>
<dbReference type="AlphaFoldDB" id="A0A5R8KAM6"/>
<sequence>MLSIDWSVLRFVPVYQERVWGGRRLETLYGRQLPKEGTPYGESWEICDRVEAQSEVAEGPLQGWSLHDLWMRSRVEVFGEKFANHKAERFPLLLKILDASEDLSIQVHPNDGNAELVSGEAKSEAWFVAKADSGSKLYAGLAEGVTREGFEKAMGDGSLAAQVQVHEAVDGGCVAIAGGVMHAIGAGLVIFEIQQNSDTTYRGFDWNRVGLDGKPRELHQEAAMKVTDFEGGPVKWQRQVGSRILDWEYFKLDRFSVSKFEERRAPGFGEFVIGAVVSGEISFDETTLRAGDFFLVPALARGEARRLRGESASAEILWVSL</sequence>
<dbReference type="InterPro" id="IPR014710">
    <property type="entry name" value="RmlC-like_jellyroll"/>
</dbReference>
<comment type="caution">
    <text evidence="6">The sequence shown here is derived from an EMBL/GenBank/DDBJ whole genome shotgun (WGS) entry which is preliminary data.</text>
</comment>
<name>A0A5R8KAM6_9BACT</name>
<keyword evidence="6" id="KW-0413">Isomerase</keyword>
<comment type="cofactor">
    <cofactor evidence="3">
        <name>Zn(2+)</name>
        <dbReference type="ChEBI" id="CHEBI:29105"/>
    </cofactor>
    <text evidence="3">Binds 1 zinc ion per subunit.</text>
</comment>
<feature type="binding site" evidence="3">
    <location>
        <position position="182"/>
    </location>
    <ligand>
        <name>Zn(2+)</name>
        <dbReference type="ChEBI" id="CHEBI:29105"/>
    </ligand>
</feature>
<dbReference type="Proteomes" id="UP000306196">
    <property type="component" value="Unassembled WGS sequence"/>
</dbReference>
<evidence type="ECO:0000259" key="5">
    <source>
        <dbReference type="Pfam" id="PF20511"/>
    </source>
</evidence>
<accession>A0A5R8KAM6</accession>
<evidence type="ECO:0000313" key="7">
    <source>
        <dbReference type="Proteomes" id="UP000306196"/>
    </source>
</evidence>
<feature type="binding site" evidence="3">
    <location>
        <position position="124"/>
    </location>
    <ligand>
        <name>Zn(2+)</name>
        <dbReference type="ChEBI" id="CHEBI:29105"/>
    </ligand>
</feature>
<proteinExistence type="predicted"/>
<evidence type="ECO:0000313" key="6">
    <source>
        <dbReference type="EMBL" id="TLD69362.1"/>
    </source>
</evidence>
<evidence type="ECO:0000256" key="1">
    <source>
        <dbReference type="ARBA" id="ARBA00022723"/>
    </source>
</evidence>
<feature type="active site" evidence="4">
    <location>
        <position position="202"/>
    </location>
</feature>
<dbReference type="GO" id="GO:0008270">
    <property type="term" value="F:zinc ion binding"/>
    <property type="evidence" value="ECO:0007669"/>
    <property type="project" value="InterPro"/>
</dbReference>
<reference evidence="6 7" key="1">
    <citation type="submission" date="2019-05" db="EMBL/GenBank/DDBJ databases">
        <title>Verrucobacter flavum gen. nov., sp. nov. a new member of the family Verrucomicrobiaceae.</title>
        <authorList>
            <person name="Szuroczki S."/>
            <person name="Abbaszade G."/>
            <person name="Szabo A."/>
            <person name="Felfoldi T."/>
            <person name="Schumann P."/>
            <person name="Boka K."/>
            <person name="Keki Z."/>
            <person name="Toumi M."/>
            <person name="Toth E."/>
        </authorList>
    </citation>
    <scope>NUCLEOTIDE SEQUENCE [LARGE SCALE GENOMIC DNA]</scope>
    <source>
        <strain evidence="6 7">MG-N-17</strain>
    </source>
</reference>
<dbReference type="OrthoDB" id="9808275at2"/>
<dbReference type="InterPro" id="IPR011051">
    <property type="entry name" value="RmlC_Cupin_sf"/>
</dbReference>
<dbReference type="InterPro" id="IPR046457">
    <property type="entry name" value="PMI_typeI_cat"/>
</dbReference>
<evidence type="ECO:0000256" key="3">
    <source>
        <dbReference type="PIRSR" id="PIRSR036894-1"/>
    </source>
</evidence>
<evidence type="ECO:0000256" key="4">
    <source>
        <dbReference type="PIRSR" id="PIRSR036894-2"/>
    </source>
</evidence>
<dbReference type="GO" id="GO:0005975">
    <property type="term" value="P:carbohydrate metabolic process"/>
    <property type="evidence" value="ECO:0007669"/>
    <property type="project" value="InterPro"/>
</dbReference>